<dbReference type="Proteomes" id="UP000198424">
    <property type="component" value="Unassembled WGS sequence"/>
</dbReference>
<dbReference type="EMBL" id="JPRM01000010">
    <property type="protein sequence ID" value="KFF17319.1"/>
    <property type="molecule type" value="Genomic_DNA"/>
</dbReference>
<accession>A0A086AKV5</accession>
<dbReference type="Proteomes" id="UP000028712">
    <property type="component" value="Unassembled WGS sequence"/>
</dbReference>
<sequence length="288" mass="33135">MYKDYKNPTLEKVKSITYNPDITFIKSKYSKESLVTYIDFFIKNAKISLEQKDKNQLNVLLNSDFPTSYQEELFGIVNLKRKNSAITDSKGKEIKMANSNSNSIGGKIKENSNSELEYRSIENQTVAFTNNANIKGDITYELSILTDYSTQKLTKQDVGKTIVLNHLKYEVTEIASNKIILKKLYDFKYDGNIKILLFDKNKKLIVSDDGNRAQNSLLWTGGIDSTYYDFISKNPNTTFDEFKKNIKPENVMPKNPEYIMIAAVSNLDNEFILYEPEYNAAKEFKVKL</sequence>
<dbReference type="EMBL" id="MUGY01000008">
    <property type="protein sequence ID" value="OXA95152.1"/>
    <property type="molecule type" value="Genomic_DNA"/>
</dbReference>
<comment type="caution">
    <text evidence="1">The sequence shown here is derived from an EMBL/GenBank/DDBJ whole genome shotgun (WGS) entry which is preliminary data.</text>
</comment>
<name>A0A086AKV5_FLAHY</name>
<proteinExistence type="predicted"/>
<protein>
    <submittedName>
        <fullName evidence="1">Uncharacterized protein</fullName>
    </submittedName>
</protein>
<evidence type="ECO:0000313" key="3">
    <source>
        <dbReference type="Proteomes" id="UP000028712"/>
    </source>
</evidence>
<dbReference type="AlphaFoldDB" id="A0A086AKV5"/>
<reference evidence="2 4" key="2">
    <citation type="submission" date="2016-11" db="EMBL/GenBank/DDBJ databases">
        <title>Whole genomes of Flavobacteriaceae.</title>
        <authorList>
            <person name="Stine C."/>
            <person name="Li C."/>
            <person name="Tadesse D."/>
        </authorList>
    </citation>
    <scope>NUCLEOTIDE SEQUENCE [LARGE SCALE GENOMIC DNA]</scope>
    <source>
        <strain evidence="2 4">ATCC 29551</strain>
    </source>
</reference>
<keyword evidence="4" id="KW-1185">Reference proteome</keyword>
<gene>
    <name evidence="2" type="ORF">B0A62_09640</name>
    <name evidence="1" type="ORF">IW20_08225</name>
</gene>
<reference evidence="1 3" key="1">
    <citation type="submission" date="2014-07" db="EMBL/GenBank/DDBJ databases">
        <title>Genome of Flavobacterium hydatis DSM 2063.</title>
        <authorList>
            <person name="Pipes S.E."/>
            <person name="Stropko S.J."/>
            <person name="Newman J.D."/>
        </authorList>
    </citation>
    <scope>NUCLEOTIDE SEQUENCE [LARGE SCALE GENOMIC DNA]</scope>
    <source>
        <strain evidence="1 3">DSM 2063</strain>
    </source>
</reference>
<evidence type="ECO:0000313" key="1">
    <source>
        <dbReference type="EMBL" id="KFF17319.1"/>
    </source>
</evidence>
<evidence type="ECO:0000313" key="4">
    <source>
        <dbReference type="Proteomes" id="UP000198424"/>
    </source>
</evidence>
<evidence type="ECO:0000313" key="2">
    <source>
        <dbReference type="EMBL" id="OXA95152.1"/>
    </source>
</evidence>
<organism evidence="1 3">
    <name type="scientific">Flavobacterium hydatis</name>
    <name type="common">Cytophaga aquatilis</name>
    <dbReference type="NCBI Taxonomy" id="991"/>
    <lineage>
        <taxon>Bacteria</taxon>
        <taxon>Pseudomonadati</taxon>
        <taxon>Bacteroidota</taxon>
        <taxon>Flavobacteriia</taxon>
        <taxon>Flavobacteriales</taxon>
        <taxon>Flavobacteriaceae</taxon>
        <taxon>Flavobacterium</taxon>
    </lineage>
</organism>